<dbReference type="InterPro" id="IPR056533">
    <property type="entry name" value="KIF21A/B_hel_1"/>
</dbReference>
<dbReference type="GO" id="GO:0007052">
    <property type="term" value="P:mitotic spindle organization"/>
    <property type="evidence" value="ECO:0007669"/>
    <property type="project" value="TreeGrafter"/>
</dbReference>
<feature type="region of interest" description="Disordered" evidence="6">
    <location>
        <begin position="859"/>
        <end position="880"/>
    </location>
</feature>
<feature type="domain" description="KIF21A/B second helical" evidence="7">
    <location>
        <begin position="670"/>
        <end position="821"/>
    </location>
</feature>
<comment type="caution">
    <text evidence="9">The sequence shown here is derived from an EMBL/GenBank/DDBJ whole genome shotgun (WGS) entry which is preliminary data.</text>
</comment>
<feature type="coiled-coil region" evidence="5">
    <location>
        <begin position="618"/>
        <end position="645"/>
    </location>
</feature>
<dbReference type="Gene3D" id="3.60.10.10">
    <property type="entry name" value="Endonuclease/exonuclease/phosphatase"/>
    <property type="match status" value="1"/>
</dbReference>
<feature type="domain" description="KIF21A/B first helical" evidence="8">
    <location>
        <begin position="276"/>
        <end position="363"/>
    </location>
</feature>
<dbReference type="VEuPathDB" id="VectorBase:LOC119187345"/>
<name>A0A9J6CUI4_RHIMP</name>
<evidence type="ECO:0000256" key="3">
    <source>
        <dbReference type="ARBA" id="ARBA00022701"/>
    </source>
</evidence>
<feature type="coiled-coil region" evidence="5">
    <location>
        <begin position="231"/>
        <end position="258"/>
    </location>
</feature>
<dbReference type="GO" id="GO:0051231">
    <property type="term" value="P:spindle elongation"/>
    <property type="evidence" value="ECO:0007669"/>
    <property type="project" value="TreeGrafter"/>
</dbReference>
<dbReference type="EMBL" id="JABSTU010006739">
    <property type="protein sequence ID" value="KAH7932384.1"/>
    <property type="molecule type" value="Genomic_DNA"/>
</dbReference>
<protein>
    <submittedName>
        <fullName evidence="9">Uncharacterized protein</fullName>
    </submittedName>
</protein>
<feature type="region of interest" description="Disordered" evidence="6">
    <location>
        <begin position="401"/>
        <end position="432"/>
    </location>
</feature>
<keyword evidence="10" id="KW-1185">Reference proteome</keyword>
<evidence type="ECO:0000256" key="4">
    <source>
        <dbReference type="ARBA" id="ARBA00023054"/>
    </source>
</evidence>
<feature type="compositionally biased region" description="Basic and acidic residues" evidence="6">
    <location>
        <begin position="412"/>
        <end position="432"/>
    </location>
</feature>
<keyword evidence="2" id="KW-0597">Phosphoprotein</keyword>
<feature type="region of interest" description="Disordered" evidence="6">
    <location>
        <begin position="107"/>
        <end position="132"/>
    </location>
</feature>
<keyword evidence="3" id="KW-0493">Microtubule</keyword>
<dbReference type="InterPro" id="IPR027640">
    <property type="entry name" value="Kinesin-like_fam"/>
</dbReference>
<feature type="coiled-coil region" evidence="5">
    <location>
        <begin position="806"/>
        <end position="833"/>
    </location>
</feature>
<proteinExistence type="predicted"/>
<dbReference type="GO" id="GO:0005874">
    <property type="term" value="C:microtubule"/>
    <property type="evidence" value="ECO:0007669"/>
    <property type="project" value="UniProtKB-KW"/>
</dbReference>
<evidence type="ECO:0000256" key="6">
    <source>
        <dbReference type="SAM" id="MobiDB-lite"/>
    </source>
</evidence>
<dbReference type="InterPro" id="IPR056532">
    <property type="entry name" value="KIF21A/B_hel_2"/>
</dbReference>
<evidence type="ECO:0000259" key="7">
    <source>
        <dbReference type="Pfam" id="PF23203"/>
    </source>
</evidence>
<dbReference type="Proteomes" id="UP000821866">
    <property type="component" value="Unassembled WGS sequence"/>
</dbReference>
<keyword evidence="4 5" id="KW-0175">Coiled coil</keyword>
<sequence>MASKNCARWPRILQWNCRFLRRRHSELTEYLRLNEYGIVALQEAYVRGSECRLTGYTSYHCRVTCQVRDCDLDVCCEPTHPPTRFNTSIYNPGDYSSQHIRRSSASHTALRHRSPPRPMSCGRAATTPTPLPKTRFSREERAILLRLRTGCYHTAEQQLETAVKEFKAEARKTLDDKGLEEHAKLCESLCLSSYRPESSERSRCPCGQHDIMLSVRSKASGACEVSRARNQDRSSATIEDLRMKVQELKHELLAFKNLKRLVGEDSTEQYNDIMYENSALKTLNEYYRFRYKTLREDADRLTVTKTQLLTEKTTWEFMCCGDFDTGDGVKALIKGYVKEVEEIKAKLIASEEVCAQLRNQLKRYEARTSMGPNSAVAVSGICDLSCSVDVTIATVVLPGAKRNTKPLPPKGNYEDENREKMKDADVETDKNIGLEGSDSEAELLKGDEQTFRDLATGTRYAFIEQKMIGEIKKCQCRKEVMRQQYVKRLIHLQQKKTEIEIEKNLIVSKMSPARASKNMDEKVRKIERDFEQKLKHFHGELKKMCSVTREHAMLTKKQTEYRRQAYKLKQELEDMKKSKEALVSKMKEESRRHQEAGKRCNQQMAQILKKSRWQDDRIRSLEAQDRALETSLKRLHEERVALERQARASSQGFAVRVPKQNPAPRKGLISPKVAKKSWQTIEKHINQLVLTKQSVYTLQRDMERSLSEREKLTLCLERTMRKRERVVQAGKDTRNLDSEVASIKANLNYQNENIRECQVNLLQVEKKIDGRDCPQLDAVLEGLVDTQGRYLLEKLLHKVINHSLQAALNKSKVEELKARLELVEARKRCQKTKPVAAHQEAGASETLAIATLVGGAGERDQLKSSSLTDKSSDYESQRIP</sequence>
<accession>A0A9J6CUI4</accession>
<dbReference type="Pfam" id="PF25764">
    <property type="entry name" value="KIF21A_4th"/>
    <property type="match status" value="1"/>
</dbReference>
<dbReference type="GO" id="GO:0003777">
    <property type="term" value="F:microtubule motor activity"/>
    <property type="evidence" value="ECO:0007669"/>
    <property type="project" value="InterPro"/>
</dbReference>
<dbReference type="Pfam" id="PF23204">
    <property type="entry name" value="KIF21A_2nd"/>
    <property type="match status" value="1"/>
</dbReference>
<evidence type="ECO:0000256" key="5">
    <source>
        <dbReference type="SAM" id="Coils"/>
    </source>
</evidence>
<dbReference type="GO" id="GO:0005875">
    <property type="term" value="C:microtubule associated complex"/>
    <property type="evidence" value="ECO:0007669"/>
    <property type="project" value="TreeGrafter"/>
</dbReference>
<keyword evidence="1" id="KW-0963">Cytoplasm</keyword>
<dbReference type="Pfam" id="PF23203">
    <property type="entry name" value="KIF21A"/>
    <property type="match status" value="1"/>
</dbReference>
<evidence type="ECO:0000313" key="9">
    <source>
        <dbReference type="EMBL" id="KAH7932384.1"/>
    </source>
</evidence>
<dbReference type="PANTHER" id="PTHR47969:SF28">
    <property type="entry name" value="KINESIN-LIKE PROTEIN KIF21B"/>
    <property type="match status" value="1"/>
</dbReference>
<dbReference type="GO" id="GO:0007018">
    <property type="term" value="P:microtubule-based movement"/>
    <property type="evidence" value="ECO:0007669"/>
    <property type="project" value="InterPro"/>
</dbReference>
<dbReference type="InterPro" id="IPR036691">
    <property type="entry name" value="Endo/exonu/phosph_ase_sf"/>
</dbReference>
<reference evidence="9" key="1">
    <citation type="journal article" date="2020" name="Cell">
        <title>Large-Scale Comparative Analyses of Tick Genomes Elucidate Their Genetic Diversity and Vector Capacities.</title>
        <authorList>
            <consortium name="Tick Genome and Microbiome Consortium (TIGMIC)"/>
            <person name="Jia N."/>
            <person name="Wang J."/>
            <person name="Shi W."/>
            <person name="Du L."/>
            <person name="Sun Y."/>
            <person name="Zhan W."/>
            <person name="Jiang J.F."/>
            <person name="Wang Q."/>
            <person name="Zhang B."/>
            <person name="Ji P."/>
            <person name="Bell-Sakyi L."/>
            <person name="Cui X.M."/>
            <person name="Yuan T.T."/>
            <person name="Jiang B.G."/>
            <person name="Yang W.F."/>
            <person name="Lam T.T."/>
            <person name="Chang Q.C."/>
            <person name="Ding S.J."/>
            <person name="Wang X.J."/>
            <person name="Zhu J.G."/>
            <person name="Ruan X.D."/>
            <person name="Zhao L."/>
            <person name="Wei J.T."/>
            <person name="Ye R.Z."/>
            <person name="Que T.C."/>
            <person name="Du C.H."/>
            <person name="Zhou Y.H."/>
            <person name="Cheng J.X."/>
            <person name="Dai P.F."/>
            <person name="Guo W.B."/>
            <person name="Han X.H."/>
            <person name="Huang E.J."/>
            <person name="Li L.F."/>
            <person name="Wei W."/>
            <person name="Gao Y.C."/>
            <person name="Liu J.Z."/>
            <person name="Shao H.Z."/>
            <person name="Wang X."/>
            <person name="Wang C.C."/>
            <person name="Yang T.C."/>
            <person name="Huo Q.B."/>
            <person name="Li W."/>
            <person name="Chen H.Y."/>
            <person name="Chen S.E."/>
            <person name="Zhou L.G."/>
            <person name="Ni X.B."/>
            <person name="Tian J.H."/>
            <person name="Sheng Y."/>
            <person name="Liu T."/>
            <person name="Pan Y.S."/>
            <person name="Xia L.Y."/>
            <person name="Li J."/>
            <person name="Zhao F."/>
            <person name="Cao W.C."/>
        </authorList>
    </citation>
    <scope>NUCLEOTIDE SEQUENCE</scope>
    <source>
        <strain evidence="9">Rmic-2018</strain>
    </source>
</reference>
<organism evidence="9 10">
    <name type="scientific">Rhipicephalus microplus</name>
    <name type="common">Cattle tick</name>
    <name type="synonym">Boophilus microplus</name>
    <dbReference type="NCBI Taxonomy" id="6941"/>
    <lineage>
        <taxon>Eukaryota</taxon>
        <taxon>Metazoa</taxon>
        <taxon>Ecdysozoa</taxon>
        <taxon>Arthropoda</taxon>
        <taxon>Chelicerata</taxon>
        <taxon>Arachnida</taxon>
        <taxon>Acari</taxon>
        <taxon>Parasitiformes</taxon>
        <taxon>Ixodida</taxon>
        <taxon>Ixodoidea</taxon>
        <taxon>Ixodidae</taxon>
        <taxon>Rhipicephalinae</taxon>
        <taxon>Rhipicephalus</taxon>
        <taxon>Boophilus</taxon>
    </lineage>
</organism>
<feature type="coiled-coil region" evidence="5">
    <location>
        <begin position="340"/>
        <end position="367"/>
    </location>
</feature>
<dbReference type="PANTHER" id="PTHR47969">
    <property type="entry name" value="CHROMOSOME-ASSOCIATED KINESIN KIF4A-RELATED"/>
    <property type="match status" value="1"/>
</dbReference>
<gene>
    <name evidence="9" type="ORF">HPB51_029316</name>
</gene>
<reference evidence="9" key="2">
    <citation type="submission" date="2021-09" db="EMBL/GenBank/DDBJ databases">
        <authorList>
            <person name="Jia N."/>
            <person name="Wang J."/>
            <person name="Shi W."/>
            <person name="Du L."/>
            <person name="Sun Y."/>
            <person name="Zhan W."/>
            <person name="Jiang J."/>
            <person name="Wang Q."/>
            <person name="Zhang B."/>
            <person name="Ji P."/>
            <person name="Sakyi L.B."/>
            <person name="Cui X."/>
            <person name="Yuan T."/>
            <person name="Jiang B."/>
            <person name="Yang W."/>
            <person name="Lam T.T.-Y."/>
            <person name="Chang Q."/>
            <person name="Ding S."/>
            <person name="Wang X."/>
            <person name="Zhu J."/>
            <person name="Ruan X."/>
            <person name="Zhao L."/>
            <person name="Wei J."/>
            <person name="Que T."/>
            <person name="Du C."/>
            <person name="Cheng J."/>
            <person name="Dai P."/>
            <person name="Han X."/>
            <person name="Huang E."/>
            <person name="Gao Y."/>
            <person name="Liu J."/>
            <person name="Shao H."/>
            <person name="Ye R."/>
            <person name="Li L."/>
            <person name="Wei W."/>
            <person name="Wang X."/>
            <person name="Wang C."/>
            <person name="Huo Q."/>
            <person name="Li W."/>
            <person name="Guo W."/>
            <person name="Chen H."/>
            <person name="Chen S."/>
            <person name="Zhou L."/>
            <person name="Zhou L."/>
            <person name="Ni X."/>
            <person name="Tian J."/>
            <person name="Zhou Y."/>
            <person name="Sheng Y."/>
            <person name="Liu T."/>
            <person name="Pan Y."/>
            <person name="Xia L."/>
            <person name="Li J."/>
            <person name="Zhao F."/>
            <person name="Cao W."/>
        </authorList>
    </citation>
    <scope>NUCLEOTIDE SEQUENCE</scope>
    <source>
        <strain evidence="9">Rmic-2018</strain>
        <tissue evidence="9">Larvae</tissue>
    </source>
</reference>
<feature type="coiled-coil region" evidence="5">
    <location>
        <begin position="558"/>
        <end position="592"/>
    </location>
</feature>
<evidence type="ECO:0000256" key="2">
    <source>
        <dbReference type="ARBA" id="ARBA00022553"/>
    </source>
</evidence>
<evidence type="ECO:0000259" key="8">
    <source>
        <dbReference type="Pfam" id="PF23204"/>
    </source>
</evidence>
<dbReference type="CDD" id="cd22248">
    <property type="entry name" value="Rcc_KIF21"/>
    <property type="match status" value="1"/>
</dbReference>
<evidence type="ECO:0000256" key="1">
    <source>
        <dbReference type="ARBA" id="ARBA00022490"/>
    </source>
</evidence>
<feature type="compositionally biased region" description="Basic and acidic residues" evidence="6">
    <location>
        <begin position="870"/>
        <end position="880"/>
    </location>
</feature>
<evidence type="ECO:0000313" key="10">
    <source>
        <dbReference type="Proteomes" id="UP000821866"/>
    </source>
</evidence>
<dbReference type="AlphaFoldDB" id="A0A9J6CUI4"/>
<dbReference type="SUPFAM" id="SSF56219">
    <property type="entry name" value="DNase I-like"/>
    <property type="match status" value="1"/>
</dbReference>